<keyword evidence="2" id="KW-1185">Reference proteome</keyword>
<protein>
    <submittedName>
        <fullName evidence="1">Uncharacterized protein</fullName>
    </submittedName>
</protein>
<dbReference type="Proteomes" id="UP001207742">
    <property type="component" value="Unassembled WGS sequence"/>
</dbReference>
<organism evidence="1 2">
    <name type="scientific">Chitinophaga nivalis</name>
    <dbReference type="NCBI Taxonomy" id="2991709"/>
    <lineage>
        <taxon>Bacteria</taxon>
        <taxon>Pseudomonadati</taxon>
        <taxon>Bacteroidota</taxon>
        <taxon>Chitinophagia</taxon>
        <taxon>Chitinophagales</taxon>
        <taxon>Chitinophagaceae</taxon>
        <taxon>Chitinophaga</taxon>
    </lineage>
</organism>
<dbReference type="EMBL" id="JAPDNS010000002">
    <property type="protein sequence ID" value="MCW3486637.1"/>
    <property type="molecule type" value="Genomic_DNA"/>
</dbReference>
<dbReference type="RefSeq" id="WP_264733452.1">
    <property type="nucleotide sequence ID" value="NZ_JAPDNR010000001.1"/>
</dbReference>
<proteinExistence type="predicted"/>
<evidence type="ECO:0000313" key="1">
    <source>
        <dbReference type="EMBL" id="MCW3486637.1"/>
    </source>
</evidence>
<gene>
    <name evidence="1" type="ORF">OL497_22230</name>
</gene>
<reference evidence="1 2" key="1">
    <citation type="submission" date="2022-10" db="EMBL/GenBank/DDBJ databases">
        <title>Chitinophaga nivalis PC15 sp. nov., isolated from Pyeongchang county, South Korea.</title>
        <authorList>
            <person name="Trinh H.N."/>
        </authorList>
    </citation>
    <scope>NUCLEOTIDE SEQUENCE [LARGE SCALE GENOMIC DNA]</scope>
    <source>
        <strain evidence="1 2">PC14</strain>
    </source>
</reference>
<evidence type="ECO:0000313" key="2">
    <source>
        <dbReference type="Proteomes" id="UP001207742"/>
    </source>
</evidence>
<sequence length="145" mass="17205">MSQVIHPKDTKEDMIDLTSYFNEAFAKLNKFHKERWIDSLYIYADACNLDIMWDEEDIWIDLIVDSKKMIVACSDFPLFFIQRQFMPITFTNHFTDLGVEVVIDDWCKPMYSINLNALINQIIEWRTTVVSPAEYCINDFIYATH</sequence>
<accession>A0ABT3IRN6</accession>
<name>A0ABT3IRN6_9BACT</name>
<comment type="caution">
    <text evidence="1">The sequence shown here is derived from an EMBL/GenBank/DDBJ whole genome shotgun (WGS) entry which is preliminary data.</text>
</comment>